<name>A0A8S1EC49_9PELO</name>
<sequence>MRAEMGSVPLMCIFSMLTNSVLTYLPNEDLTNSLPNSILPGGGFPTESIPFIPSGEEEETGSQEDEDADSVYRKKATKFRRRNINGPFGGRIPFSRMAYKTGYGSNRFGGSRMGGGGFFERERNPYGTVTIGGNGAYGPYPDEVYNMRPSPPYSGLIGGSRNGYYGSSIGVRRQTLSNRKPSPDFLPDFPANDLVGSFNNNNQALPSLRELATYASRYGPAYLRERFGSSDERPNHPFPGSQVAFPRGGGGHTDFGLNIATNNWNGIGGKLGYISRDPDSYQHDATPSTTTAPTKTKIPKKKAKASKSKNAGTPKPSAKTTPNPKKLN</sequence>
<dbReference type="Proteomes" id="UP000494206">
    <property type="component" value="Unassembled WGS sequence"/>
</dbReference>
<feature type="chain" id="PRO_5035714073" evidence="2">
    <location>
        <begin position="24"/>
        <end position="328"/>
    </location>
</feature>
<reference evidence="3 4" key="1">
    <citation type="submission" date="2020-04" db="EMBL/GenBank/DDBJ databases">
        <authorList>
            <person name="Laetsch R D."/>
            <person name="Stevens L."/>
            <person name="Kumar S."/>
            <person name="Blaxter L. M."/>
        </authorList>
    </citation>
    <scope>NUCLEOTIDE SEQUENCE [LARGE SCALE GENOMIC DNA]</scope>
</reference>
<proteinExistence type="predicted"/>
<dbReference type="EMBL" id="CADEPM010000001">
    <property type="protein sequence ID" value="CAB3397658.1"/>
    <property type="molecule type" value="Genomic_DNA"/>
</dbReference>
<keyword evidence="4" id="KW-1185">Reference proteome</keyword>
<evidence type="ECO:0000313" key="4">
    <source>
        <dbReference type="Proteomes" id="UP000494206"/>
    </source>
</evidence>
<evidence type="ECO:0000313" key="3">
    <source>
        <dbReference type="EMBL" id="CAB3397658.1"/>
    </source>
</evidence>
<feature type="region of interest" description="Disordered" evidence="1">
    <location>
        <begin position="277"/>
        <end position="328"/>
    </location>
</feature>
<feature type="signal peptide" evidence="2">
    <location>
        <begin position="1"/>
        <end position="23"/>
    </location>
</feature>
<accession>A0A8S1EC49</accession>
<evidence type="ECO:0000256" key="2">
    <source>
        <dbReference type="SAM" id="SignalP"/>
    </source>
</evidence>
<gene>
    <name evidence="3" type="ORF">CBOVIS_LOCUS1038</name>
</gene>
<keyword evidence="2" id="KW-0732">Signal</keyword>
<feature type="region of interest" description="Disordered" evidence="1">
    <location>
        <begin position="45"/>
        <end position="69"/>
    </location>
</feature>
<dbReference type="OrthoDB" id="5835609at2759"/>
<protein>
    <submittedName>
        <fullName evidence="3">Uncharacterized protein</fullName>
    </submittedName>
</protein>
<comment type="caution">
    <text evidence="3">The sequence shown here is derived from an EMBL/GenBank/DDBJ whole genome shotgun (WGS) entry which is preliminary data.</text>
</comment>
<feature type="compositionally biased region" description="Polar residues" evidence="1">
    <location>
        <begin position="318"/>
        <end position="328"/>
    </location>
</feature>
<organism evidence="3 4">
    <name type="scientific">Caenorhabditis bovis</name>
    <dbReference type="NCBI Taxonomy" id="2654633"/>
    <lineage>
        <taxon>Eukaryota</taxon>
        <taxon>Metazoa</taxon>
        <taxon>Ecdysozoa</taxon>
        <taxon>Nematoda</taxon>
        <taxon>Chromadorea</taxon>
        <taxon>Rhabditida</taxon>
        <taxon>Rhabditina</taxon>
        <taxon>Rhabditomorpha</taxon>
        <taxon>Rhabditoidea</taxon>
        <taxon>Rhabditidae</taxon>
        <taxon>Peloderinae</taxon>
        <taxon>Caenorhabditis</taxon>
    </lineage>
</organism>
<dbReference type="AlphaFoldDB" id="A0A8S1EC49"/>
<feature type="compositionally biased region" description="Acidic residues" evidence="1">
    <location>
        <begin position="55"/>
        <end position="69"/>
    </location>
</feature>
<feature type="compositionally biased region" description="Basic residues" evidence="1">
    <location>
        <begin position="297"/>
        <end position="307"/>
    </location>
</feature>
<feature type="compositionally biased region" description="Low complexity" evidence="1">
    <location>
        <begin position="285"/>
        <end position="296"/>
    </location>
</feature>
<evidence type="ECO:0000256" key="1">
    <source>
        <dbReference type="SAM" id="MobiDB-lite"/>
    </source>
</evidence>